<sequence>MFSEAIPAGLRETLTASENLFVDGWLARLAGKQRSAEGLPWDATGTGRLPPGPPHDRKASG</sequence>
<evidence type="ECO:0000256" key="1">
    <source>
        <dbReference type="SAM" id="MobiDB-lite"/>
    </source>
</evidence>
<dbReference type="AlphaFoldDB" id="A0A1C3P764"/>
<feature type="region of interest" description="Disordered" evidence="1">
    <location>
        <begin position="36"/>
        <end position="61"/>
    </location>
</feature>
<accession>A0A1C3P764</accession>
<dbReference type="Proteomes" id="UP000199013">
    <property type="component" value="Unassembled WGS sequence"/>
</dbReference>
<gene>
    <name evidence="2" type="ORF">FDG2_4628</name>
</gene>
<evidence type="ECO:0000313" key="2">
    <source>
        <dbReference type="EMBL" id="SBW25630.1"/>
    </source>
</evidence>
<reference evidence="3" key="1">
    <citation type="submission" date="2016-02" db="EMBL/GenBank/DDBJ databases">
        <authorList>
            <person name="Wibberg D."/>
        </authorList>
    </citation>
    <scope>NUCLEOTIDE SEQUENCE [LARGE SCALE GENOMIC DNA]</scope>
</reference>
<keyword evidence="3" id="KW-1185">Reference proteome</keyword>
<dbReference type="EMBL" id="FLUV01001931">
    <property type="protein sequence ID" value="SBW25630.1"/>
    <property type="molecule type" value="Genomic_DNA"/>
</dbReference>
<name>A0A1C3P764_9ACTN</name>
<evidence type="ECO:0000313" key="3">
    <source>
        <dbReference type="Proteomes" id="UP000199013"/>
    </source>
</evidence>
<protein>
    <submittedName>
        <fullName evidence="2">Uncharacterized protein</fullName>
    </submittedName>
</protein>
<organism evidence="2 3">
    <name type="scientific">Candidatus Protofrankia californiensis</name>
    <dbReference type="NCBI Taxonomy" id="1839754"/>
    <lineage>
        <taxon>Bacteria</taxon>
        <taxon>Bacillati</taxon>
        <taxon>Actinomycetota</taxon>
        <taxon>Actinomycetes</taxon>
        <taxon>Frankiales</taxon>
        <taxon>Frankiaceae</taxon>
        <taxon>Protofrankia</taxon>
    </lineage>
</organism>
<proteinExistence type="predicted"/>